<proteinExistence type="predicted"/>
<evidence type="ECO:0000256" key="1">
    <source>
        <dbReference type="SAM" id="Phobius"/>
    </source>
</evidence>
<evidence type="ECO:0000313" key="2">
    <source>
        <dbReference type="EMBL" id="MBB3731340.1"/>
    </source>
</evidence>
<keyword evidence="1" id="KW-1133">Transmembrane helix</keyword>
<keyword evidence="1" id="KW-0472">Membrane</keyword>
<evidence type="ECO:0000313" key="3">
    <source>
        <dbReference type="Proteomes" id="UP000579945"/>
    </source>
</evidence>
<dbReference type="RefSeq" id="WP_183657214.1">
    <property type="nucleotide sequence ID" value="NZ_JACIBV010000001.1"/>
</dbReference>
<feature type="transmembrane region" description="Helical" evidence="1">
    <location>
        <begin position="89"/>
        <end position="109"/>
    </location>
</feature>
<keyword evidence="1" id="KW-0812">Transmembrane</keyword>
<comment type="caution">
    <text evidence="2">The sequence shown here is derived from an EMBL/GenBank/DDBJ whole genome shotgun (WGS) entry which is preliminary data.</text>
</comment>
<sequence>MVEHDSQPRPSTAKRELIDRPPGWMFLTLVTAAGVFTFWWASAPFLPLETVLFIGLVWTALMTIWWIWWIAAMAMASTTFSRARARGRWLAPPLILAAALGVLATDAPFHVRFALSEASLEAYAQKLAHGAEPDPGCERVGLYRACKDWLGDPAPGGAMFLVTDFGVETAVGFAWSPTGQEPALAVDFEHLGGRWWATRQWDKW</sequence>
<reference evidence="2 3" key="1">
    <citation type="submission" date="2020-08" db="EMBL/GenBank/DDBJ databases">
        <title>Sequencing the genomes of 1000 actinobacteria strains.</title>
        <authorList>
            <person name="Klenk H.-P."/>
        </authorList>
    </citation>
    <scope>NUCLEOTIDE SEQUENCE [LARGE SCALE GENOMIC DNA]</scope>
    <source>
        <strain evidence="2 3">DSM 44320</strain>
    </source>
</reference>
<dbReference type="EMBL" id="JACIBV010000001">
    <property type="protein sequence ID" value="MBB3731340.1"/>
    <property type="molecule type" value="Genomic_DNA"/>
</dbReference>
<name>A0A7W5VG54_9ACTN</name>
<feature type="transmembrane region" description="Helical" evidence="1">
    <location>
        <begin position="53"/>
        <end position="77"/>
    </location>
</feature>
<accession>A0A7W5VG54</accession>
<organism evidence="2 3">
    <name type="scientific">Nonomuraea dietziae</name>
    <dbReference type="NCBI Taxonomy" id="65515"/>
    <lineage>
        <taxon>Bacteria</taxon>
        <taxon>Bacillati</taxon>
        <taxon>Actinomycetota</taxon>
        <taxon>Actinomycetes</taxon>
        <taxon>Streptosporangiales</taxon>
        <taxon>Streptosporangiaceae</taxon>
        <taxon>Nonomuraea</taxon>
    </lineage>
</organism>
<feature type="transmembrane region" description="Helical" evidence="1">
    <location>
        <begin position="21"/>
        <end position="41"/>
    </location>
</feature>
<keyword evidence="3" id="KW-1185">Reference proteome</keyword>
<dbReference type="AlphaFoldDB" id="A0A7W5VG54"/>
<dbReference type="Proteomes" id="UP000579945">
    <property type="component" value="Unassembled WGS sequence"/>
</dbReference>
<gene>
    <name evidence="2" type="ORF">FHR33_007200</name>
</gene>
<protein>
    <submittedName>
        <fullName evidence="2">Uncharacterized protein</fullName>
    </submittedName>
</protein>
<dbReference type="GeneID" id="95393439"/>